<keyword evidence="2" id="KW-1185">Reference proteome</keyword>
<proteinExistence type="predicted"/>
<dbReference type="EMBL" id="CP126114">
    <property type="protein sequence ID" value="WHY86814.1"/>
    <property type="molecule type" value="Genomic_DNA"/>
</dbReference>
<organism evidence="1 2">
    <name type="scientific">Neobacillus novalis</name>
    <dbReference type="NCBI Taxonomy" id="220687"/>
    <lineage>
        <taxon>Bacteria</taxon>
        <taxon>Bacillati</taxon>
        <taxon>Bacillota</taxon>
        <taxon>Bacilli</taxon>
        <taxon>Bacillales</taxon>
        <taxon>Bacillaceae</taxon>
        <taxon>Neobacillus</taxon>
    </lineage>
</organism>
<gene>
    <name evidence="1" type="ORF">QNH39_02760</name>
</gene>
<evidence type="ECO:0000313" key="1">
    <source>
        <dbReference type="EMBL" id="WHY86814.1"/>
    </source>
</evidence>
<dbReference type="Proteomes" id="UP001178288">
    <property type="component" value="Chromosome"/>
</dbReference>
<name>A0AA95MR38_9BACI</name>
<dbReference type="RefSeq" id="WP_066095689.1">
    <property type="nucleotide sequence ID" value="NZ_CP126114.1"/>
</dbReference>
<reference evidence="1" key="1">
    <citation type="submission" date="2023-05" db="EMBL/GenBank/DDBJ databases">
        <title>Comparative genomics of Bacillaceae isolates and their secondary metabolite potential.</title>
        <authorList>
            <person name="Song L."/>
            <person name="Nielsen L.J."/>
            <person name="Mohite O."/>
            <person name="Xu X."/>
            <person name="Weber T."/>
            <person name="Kovacs A.T."/>
        </authorList>
    </citation>
    <scope>NUCLEOTIDE SEQUENCE</scope>
    <source>
        <strain evidence="1">XLM17</strain>
    </source>
</reference>
<dbReference type="KEGG" id="nnv:QNH39_02760"/>
<evidence type="ECO:0000313" key="2">
    <source>
        <dbReference type="Proteomes" id="UP001178288"/>
    </source>
</evidence>
<accession>A0AA95MR38</accession>
<sequence length="515" mass="60322">MSKKEDSSFVLTLPMNTTHFDMFRFDKVFEVSRKIQNACLGEILKRDRLVQDNKHYCKNVRCIKTVKNKIQKSKDKKEIMILETELRSLYNKQKEIERQFGLNEYAIHEFVAPMKRHFEGVLDINTAQKIASRAWKAFEKKRYGNAKNVYFKKYGTMTSIEGKTNKSGITFREVKGRYLVNVIGTMVPIKVREMDIYAREALLNIKNIKYCRIIRKMIRGKIRYFVQLIMKGIPPAKRDKNTGLFKVRLGKGRTGIDPGTQTMAIVSDHVALLRELAPNVYSLEREKRLILRKMDRSKRTTNPQKFNPDGTFKVGNKDKWSFSTNYIKLRNKLQDIQRKQAAKRKQSHCRLANVVLRTGDEFFVETMHFQGLQKRAKETKINEKTGKFQRKKRFGKSIANKAPALFVSILEYKCKYLYAKFNKINTWTAKASQYNHESEAFEKKKLHQRWSQVGNFTVQRDLYSAFLIKNIGESLDKIDKALCDHTFTNFIVKHDLEIQRLKLMQPSISSMGIKS</sequence>
<dbReference type="AlphaFoldDB" id="A0AA95MR38"/>
<protein>
    <submittedName>
        <fullName evidence="1">Transposase</fullName>
    </submittedName>
</protein>